<dbReference type="SUPFAM" id="SSF58104">
    <property type="entry name" value="Methyl-accepting chemotaxis protein (MCP) signaling domain"/>
    <property type="match status" value="1"/>
</dbReference>
<comment type="subcellular location">
    <subcellularLocation>
        <location evidence="1">Membrane</location>
    </subcellularLocation>
</comment>
<dbReference type="InterPro" id="IPR003660">
    <property type="entry name" value="HAMP_dom"/>
</dbReference>
<dbReference type="RefSeq" id="WP_344798755.1">
    <property type="nucleotide sequence ID" value="NZ_BAABBN010000007.1"/>
</dbReference>
<organism evidence="9 10">
    <name type="scientific">Litoribacillus peritrichatus</name>
    <dbReference type="NCBI Taxonomy" id="718191"/>
    <lineage>
        <taxon>Bacteria</taxon>
        <taxon>Pseudomonadati</taxon>
        <taxon>Pseudomonadota</taxon>
        <taxon>Gammaproteobacteria</taxon>
        <taxon>Oceanospirillales</taxon>
        <taxon>Oceanospirillaceae</taxon>
        <taxon>Litoribacillus</taxon>
    </lineage>
</organism>
<evidence type="ECO:0000256" key="6">
    <source>
        <dbReference type="SAM" id="Phobius"/>
    </source>
</evidence>
<dbReference type="Gene3D" id="2.40.10.220">
    <property type="entry name" value="predicted glycosyltransferase like domains"/>
    <property type="match status" value="1"/>
</dbReference>
<feature type="domain" description="HAMP" evidence="8">
    <location>
        <begin position="87"/>
        <end position="139"/>
    </location>
</feature>
<evidence type="ECO:0000259" key="7">
    <source>
        <dbReference type="PROSITE" id="PS50111"/>
    </source>
</evidence>
<dbReference type="PROSITE" id="PS50111">
    <property type="entry name" value="CHEMOTAXIS_TRANSDUC_2"/>
    <property type="match status" value="1"/>
</dbReference>
<evidence type="ECO:0000256" key="4">
    <source>
        <dbReference type="PROSITE-ProRule" id="PRU00284"/>
    </source>
</evidence>
<gene>
    <name evidence="9" type="ORF">GCM10022277_23810</name>
</gene>
<dbReference type="Proteomes" id="UP001501565">
    <property type="component" value="Unassembled WGS sequence"/>
</dbReference>
<feature type="transmembrane region" description="Helical" evidence="6">
    <location>
        <begin position="75"/>
        <end position="94"/>
    </location>
</feature>
<evidence type="ECO:0000256" key="1">
    <source>
        <dbReference type="ARBA" id="ARBA00004370"/>
    </source>
</evidence>
<dbReference type="EMBL" id="BAABBN010000007">
    <property type="protein sequence ID" value="GAA3926896.1"/>
    <property type="molecule type" value="Genomic_DNA"/>
</dbReference>
<dbReference type="InterPro" id="IPR009875">
    <property type="entry name" value="PilZ_domain"/>
</dbReference>
<protein>
    <submittedName>
        <fullName evidence="9">Methyl-accepting chemotaxis protein</fullName>
    </submittedName>
</protein>
<dbReference type="Pfam" id="PF00672">
    <property type="entry name" value="HAMP"/>
    <property type="match status" value="1"/>
</dbReference>
<dbReference type="PROSITE" id="PS50885">
    <property type="entry name" value="HAMP"/>
    <property type="match status" value="1"/>
</dbReference>
<evidence type="ECO:0000313" key="10">
    <source>
        <dbReference type="Proteomes" id="UP001501565"/>
    </source>
</evidence>
<evidence type="ECO:0000256" key="5">
    <source>
        <dbReference type="SAM" id="Coils"/>
    </source>
</evidence>
<keyword evidence="6" id="KW-0472">Membrane</keyword>
<evidence type="ECO:0000313" key="9">
    <source>
        <dbReference type="EMBL" id="GAA3926896.1"/>
    </source>
</evidence>
<dbReference type="SMART" id="SM00283">
    <property type="entry name" value="MA"/>
    <property type="match status" value="1"/>
</dbReference>
<comment type="similarity">
    <text evidence="3">Belongs to the methyl-accepting chemotaxis (MCP) protein family.</text>
</comment>
<comment type="caution">
    <text evidence="9">The sequence shown here is derived from an EMBL/GenBank/DDBJ whole genome shotgun (WGS) entry which is preliminary data.</text>
</comment>
<evidence type="ECO:0000256" key="3">
    <source>
        <dbReference type="ARBA" id="ARBA00029447"/>
    </source>
</evidence>
<proteinExistence type="inferred from homology"/>
<sequence length="543" mass="60133">MAWYSRLSIRWKLQLGFFVVTMFTTLFNRWLATKELDKAINTAEEFLAPQDLIDALVVQKETYIFNSVWESGIEFTIQFAVIGIVASIFVRPLLELIESLKAVGKGDLTQTIETRAEDEIGTLVRHFNAMLSKLNEVLSSVDASSSHMKQSAYQIALVSQEIAEIGEKENGHFEDVAQVIKDLHQISEDVESIARQSHQRATIAKDSAVLGVKNLRDNIQELTHVSSEVEQASDKVQQLDQSADQITKIVGGIREIAEQTNLLALNAAIEAARAGEQGRGFAVVADEVRALAEKTTNSSGEINQIIEAFSEQVTDVTKTMAKVATRVRNNTVSAEDTAQQIAEMETAALSAAEQAEEIEGHSDRQLKTFTSLELAMDKLLGGLQQNTSKVSNTANIGESLYELTNKMSAMLEGFSFLNVADLEASSSEDDRRQHPRASSNLLVQINSNNQLTDGFCQDVSLSGMRVSVATELQEGQQIELQMRMPSNKLEDYNQQEPVCLVAQVARKIITEHGRNIYGLQFAELDRYQTSQLKRCVDFFGGSQ</sequence>
<dbReference type="PANTHER" id="PTHR32089">
    <property type="entry name" value="METHYL-ACCEPTING CHEMOTAXIS PROTEIN MCPB"/>
    <property type="match status" value="1"/>
</dbReference>
<name>A0ABP7MNH0_9GAMM</name>
<keyword evidence="5" id="KW-0175">Coiled coil</keyword>
<reference evidence="10" key="1">
    <citation type="journal article" date="2019" name="Int. J. Syst. Evol. Microbiol.">
        <title>The Global Catalogue of Microorganisms (GCM) 10K type strain sequencing project: providing services to taxonomists for standard genome sequencing and annotation.</title>
        <authorList>
            <consortium name="The Broad Institute Genomics Platform"/>
            <consortium name="The Broad Institute Genome Sequencing Center for Infectious Disease"/>
            <person name="Wu L."/>
            <person name="Ma J."/>
        </authorList>
    </citation>
    <scope>NUCLEOTIDE SEQUENCE [LARGE SCALE GENOMIC DNA]</scope>
    <source>
        <strain evidence="10">JCM 17551</strain>
    </source>
</reference>
<dbReference type="Gene3D" id="1.10.287.950">
    <property type="entry name" value="Methyl-accepting chemotaxis protein"/>
    <property type="match status" value="1"/>
</dbReference>
<dbReference type="Pfam" id="PF07238">
    <property type="entry name" value="PilZ"/>
    <property type="match status" value="1"/>
</dbReference>
<keyword evidence="6" id="KW-1133">Transmembrane helix</keyword>
<dbReference type="SUPFAM" id="SSF141371">
    <property type="entry name" value="PilZ domain-like"/>
    <property type="match status" value="1"/>
</dbReference>
<feature type="domain" description="Methyl-accepting transducer" evidence="7">
    <location>
        <begin position="144"/>
        <end position="380"/>
    </location>
</feature>
<dbReference type="SMART" id="SM00304">
    <property type="entry name" value="HAMP"/>
    <property type="match status" value="1"/>
</dbReference>
<dbReference type="InterPro" id="IPR004089">
    <property type="entry name" value="MCPsignal_dom"/>
</dbReference>
<accession>A0ABP7MNH0</accession>
<keyword evidence="10" id="KW-1185">Reference proteome</keyword>
<feature type="coiled-coil region" evidence="5">
    <location>
        <begin position="212"/>
        <end position="249"/>
    </location>
</feature>
<dbReference type="PANTHER" id="PTHR32089:SF112">
    <property type="entry name" value="LYSOZYME-LIKE PROTEIN-RELATED"/>
    <property type="match status" value="1"/>
</dbReference>
<keyword evidence="6" id="KW-0812">Transmembrane</keyword>
<keyword evidence="2 4" id="KW-0807">Transducer</keyword>
<feature type="transmembrane region" description="Helical" evidence="6">
    <location>
        <begin position="12"/>
        <end position="31"/>
    </location>
</feature>
<evidence type="ECO:0000256" key="2">
    <source>
        <dbReference type="ARBA" id="ARBA00023224"/>
    </source>
</evidence>
<dbReference type="Pfam" id="PF00015">
    <property type="entry name" value="MCPsignal"/>
    <property type="match status" value="1"/>
</dbReference>
<evidence type="ECO:0000259" key="8">
    <source>
        <dbReference type="PROSITE" id="PS50885"/>
    </source>
</evidence>
<dbReference type="CDD" id="cd06225">
    <property type="entry name" value="HAMP"/>
    <property type="match status" value="1"/>
</dbReference>